<dbReference type="Proteomes" id="UP000009273">
    <property type="component" value="Segment"/>
</dbReference>
<dbReference type="RefSeq" id="YP_009015732.1">
    <property type="nucleotide sequence ID" value="NC_023719.1"/>
</dbReference>
<organism evidence="1 2">
    <name type="scientific">Bacillus phage G</name>
    <dbReference type="NCBI Taxonomy" id="2884420"/>
    <lineage>
        <taxon>Viruses</taxon>
        <taxon>Duplodnaviria</taxon>
        <taxon>Heunggongvirae</taxon>
        <taxon>Uroviricota</taxon>
        <taxon>Caudoviricetes</taxon>
        <taxon>Donellivirus</taxon>
        <taxon>Donellivirus gee</taxon>
    </lineage>
</organism>
<accession>G3MAH0</accession>
<dbReference type="OrthoDB" id="29010at10239"/>
<proteinExistence type="predicted"/>
<dbReference type="KEGG" id="vg:18563643"/>
<sequence length="46" mass="5448">MAFWSMAYKYKWVTIDQLKLVVKTESNPFGEITPEEFKTITGKDFE</sequence>
<evidence type="ECO:0000313" key="2">
    <source>
        <dbReference type="Proteomes" id="UP000009273"/>
    </source>
</evidence>
<dbReference type="InterPro" id="IPR010022">
    <property type="entry name" value="XkdX"/>
</dbReference>
<gene>
    <name evidence="1" type="primary">429</name>
    <name evidence="1" type="ORF">G_429</name>
</gene>
<protein>
    <submittedName>
        <fullName evidence="1">Gp429</fullName>
    </submittedName>
</protein>
<name>G3MAH0_9CAUD</name>
<evidence type="ECO:0000313" key="1">
    <source>
        <dbReference type="EMBL" id="AEO93687.1"/>
    </source>
</evidence>
<dbReference type="EMBL" id="JN638751">
    <property type="protein sequence ID" value="AEO93687.1"/>
    <property type="molecule type" value="Genomic_DNA"/>
</dbReference>
<reference evidence="1 2" key="1">
    <citation type="submission" date="2011-09" db="EMBL/GenBank/DDBJ databases">
        <authorList>
            <person name="Pope W.H."/>
            <person name="Pedulla M.L."/>
            <person name="Ford M.E."/>
            <person name="Peebles C.L."/>
            <person name="Hatfull G.H."/>
            <person name="Hendrix R.W."/>
        </authorList>
    </citation>
    <scope>NUCLEOTIDE SEQUENCE [LARGE SCALE GENOMIC DNA]</scope>
    <source>
        <strain evidence="1">G</strain>
    </source>
</reference>
<dbReference type="Pfam" id="PF09693">
    <property type="entry name" value="Phage_XkdX"/>
    <property type="match status" value="1"/>
</dbReference>
<dbReference type="GeneID" id="18563643"/>
<keyword evidence="2" id="KW-1185">Reference proteome</keyword>